<name>A0AA34WHV9_CHLPE</name>
<protein>
    <submittedName>
        <fullName evidence="2">Uncharacterized protein</fullName>
    </submittedName>
</protein>
<organism evidence="2 3">
    <name type="scientific">Chlamydia pecorum (strain ATCC VR-628 / DSM 29919 / E58)</name>
    <name type="common">Chlamydophila pecorum</name>
    <dbReference type="NCBI Taxonomy" id="331635"/>
    <lineage>
        <taxon>Bacteria</taxon>
        <taxon>Pseudomonadati</taxon>
        <taxon>Chlamydiota</taxon>
        <taxon>Chlamydiia</taxon>
        <taxon>Chlamydiales</taxon>
        <taxon>Chlamydiaceae</taxon>
        <taxon>Chlamydia/Chlamydophila group</taxon>
        <taxon>Chlamydia</taxon>
    </lineage>
</organism>
<accession>A0AA34WHV9</accession>
<dbReference type="RefSeq" id="WP_013712556.1">
    <property type="nucleotide sequence ID" value="NC_015408.1"/>
</dbReference>
<dbReference type="AlphaFoldDB" id="A0AA34WHV9"/>
<keyword evidence="1" id="KW-0472">Membrane</keyword>
<reference evidence="2 3" key="1">
    <citation type="journal article" date="2011" name="J. Bacteriol.">
        <title>Genome sequence of the obligate intracellular animal pathogen Chlamydia pecorum E58.</title>
        <authorList>
            <person name="Mojica S."/>
            <person name="Huot Creasy H."/>
            <person name="Daugherty S."/>
            <person name="Read T.D."/>
            <person name="Kim T."/>
            <person name="Kaltenboeck B."/>
            <person name="Bavoil P."/>
            <person name="Myers G.S."/>
        </authorList>
    </citation>
    <scope>NUCLEOTIDE SEQUENCE [LARGE SCALE GENOMIC DNA]</scope>
    <source>
        <strain evidence="2 3">E58</strain>
    </source>
</reference>
<feature type="transmembrane region" description="Helical" evidence="1">
    <location>
        <begin position="67"/>
        <end position="85"/>
    </location>
</feature>
<keyword evidence="1" id="KW-1133">Transmembrane helix</keyword>
<dbReference type="EMBL" id="CP002608">
    <property type="protein sequence ID" value="AEB41478.1"/>
    <property type="molecule type" value="Genomic_DNA"/>
</dbReference>
<evidence type="ECO:0000313" key="2">
    <source>
        <dbReference type="EMBL" id="AEB41478.1"/>
    </source>
</evidence>
<proteinExistence type="predicted"/>
<evidence type="ECO:0000256" key="1">
    <source>
        <dbReference type="SAM" id="Phobius"/>
    </source>
</evidence>
<dbReference type="KEGG" id="cpm:G5S_0495"/>
<sequence>MKFSRIGGGFVVRPSFPWLKISRGNHKVLYLPKVKQTAKKMVTAIFTCIGLSLIGCAVFAAGACQTFIPSLALSLVGLCFFILAYHQYLKGRVEVSLPISSRKSAAQISWGSFLSLLRPWKKVAPGYFCHPEKPLYVCEGSKAALQAIFRQRKGENHGIFLLQEMDYKAIYTQSQGKNTLSQKAFHLPGEFHNQLRHSISKKDALLAPLEVLCPESLGKPFPQWVICVNIPGISDDDISDEDKIRSYSKCYLQGFLKAVETAKTSRVVNHVGLCILTPILGVPQSLSSKEETYTLNLSKIAFMQAAESLASETLVMEGECWPITLVLTDPRSVAPLRSFQQKLNYAGINFTELSEESRCCVVM</sequence>
<dbReference type="Proteomes" id="UP000008305">
    <property type="component" value="Chromosome"/>
</dbReference>
<evidence type="ECO:0000313" key="3">
    <source>
        <dbReference type="Proteomes" id="UP000008305"/>
    </source>
</evidence>
<keyword evidence="1" id="KW-0812">Transmembrane</keyword>
<keyword evidence="3" id="KW-1185">Reference proteome</keyword>
<gene>
    <name evidence="2" type="ordered locus">G5S_0495</name>
</gene>
<feature type="transmembrane region" description="Helical" evidence="1">
    <location>
        <begin position="41"/>
        <end position="61"/>
    </location>
</feature>